<proteinExistence type="predicted"/>
<dbReference type="Proteomes" id="UP000034934">
    <property type="component" value="Unassembled WGS sequence"/>
</dbReference>
<evidence type="ECO:0000313" key="1">
    <source>
        <dbReference type="EMBL" id="KKP29334.1"/>
    </source>
</evidence>
<sequence length="59" mass="6737">MLGKFDGDNGFLPGKIEFKAMAKNYLIHILRGGTSEERLEILSLIKTRFVLSNKEIKRV</sequence>
<evidence type="ECO:0000313" key="2">
    <source>
        <dbReference type="Proteomes" id="UP000034934"/>
    </source>
</evidence>
<comment type="caution">
    <text evidence="1">The sequence shown here is derived from an EMBL/GenBank/DDBJ whole genome shotgun (WGS) entry which is preliminary data.</text>
</comment>
<dbReference type="AlphaFoldDB" id="A0A0F9YCH0"/>
<gene>
    <name evidence="1" type="ORF">UR19_C0016G0002</name>
</gene>
<name>A0A0F9YCH0_9BACT</name>
<accession>A0A0F9YCH0</accession>
<dbReference type="EMBL" id="LBOG01000016">
    <property type="protein sequence ID" value="KKP29334.1"/>
    <property type="molecule type" value="Genomic_DNA"/>
</dbReference>
<organism evidence="1 2">
    <name type="scientific">Candidatus Nomurabacteria bacterium GW2011_GWF1_31_48</name>
    <dbReference type="NCBI Taxonomy" id="1618767"/>
    <lineage>
        <taxon>Bacteria</taxon>
        <taxon>Candidatus Nomuraibacteriota</taxon>
    </lineage>
</organism>
<protein>
    <submittedName>
        <fullName evidence="1">Uncharacterized protein</fullName>
    </submittedName>
</protein>
<reference evidence="1 2" key="1">
    <citation type="journal article" date="2015" name="Nature">
        <title>rRNA introns, odd ribosomes, and small enigmatic genomes across a large radiation of phyla.</title>
        <authorList>
            <person name="Brown C.T."/>
            <person name="Hug L.A."/>
            <person name="Thomas B.C."/>
            <person name="Sharon I."/>
            <person name="Castelle C.J."/>
            <person name="Singh A."/>
            <person name="Wilkins M.J."/>
            <person name="Williams K.H."/>
            <person name="Banfield J.F."/>
        </authorList>
    </citation>
    <scope>NUCLEOTIDE SEQUENCE [LARGE SCALE GENOMIC DNA]</scope>
</reference>